<evidence type="ECO:0000313" key="7">
    <source>
        <dbReference type="EMBL" id="SFF62177.1"/>
    </source>
</evidence>
<feature type="transmembrane region" description="Helical" evidence="6">
    <location>
        <begin position="48"/>
        <end position="71"/>
    </location>
</feature>
<comment type="catalytic activity">
    <reaction evidence="6">
        <text>L-lysyl-tRNA(Lys) + a 1,2-diacyl-sn-glycero-3-phospho-(1'-sn-glycerol) = a 1,2-diacyl-sn-glycero-3-phospho-1'-(3'-O-L-lysyl)-sn-glycerol + tRNA(Lys)</text>
        <dbReference type="Rhea" id="RHEA:10668"/>
        <dbReference type="Rhea" id="RHEA-COMP:9696"/>
        <dbReference type="Rhea" id="RHEA-COMP:9697"/>
        <dbReference type="ChEBI" id="CHEBI:64716"/>
        <dbReference type="ChEBI" id="CHEBI:75792"/>
        <dbReference type="ChEBI" id="CHEBI:78442"/>
        <dbReference type="ChEBI" id="CHEBI:78529"/>
        <dbReference type="EC" id="2.3.2.3"/>
    </reaction>
</comment>
<keyword evidence="4 6" id="KW-1133">Transmembrane helix</keyword>
<reference evidence="7 8" key="1">
    <citation type="submission" date="2016-10" db="EMBL/GenBank/DDBJ databases">
        <authorList>
            <person name="de Groot N.N."/>
        </authorList>
    </citation>
    <scope>NUCLEOTIDE SEQUENCE [LARGE SCALE GENOMIC DNA]</scope>
    <source>
        <strain evidence="7 8">NLAE-zl-G419</strain>
    </source>
</reference>
<keyword evidence="6" id="KW-0046">Antibiotic resistance</keyword>
<comment type="similarity">
    <text evidence="6">Belongs to the LPG synthase family.</text>
</comment>
<proteinExistence type="inferred from homology"/>
<dbReference type="RefSeq" id="WP_051196133.1">
    <property type="nucleotide sequence ID" value="NZ_BAAACD010000045.1"/>
</dbReference>
<gene>
    <name evidence="6" type="primary">mprF</name>
    <name evidence="7" type="ORF">SAMN04487885_104153</name>
</gene>
<feature type="transmembrane region" description="Helical" evidence="6">
    <location>
        <begin position="12"/>
        <end position="28"/>
    </location>
</feature>
<keyword evidence="2" id="KW-1003">Cell membrane</keyword>
<accession>A0A1I2KAB7</accession>
<protein>
    <recommendedName>
        <fullName evidence="6">Phosphatidylglycerol lysyltransferase</fullName>
        <ecNumber evidence="6">2.3.2.3</ecNumber>
    </recommendedName>
    <alternativeName>
        <fullName evidence="6">Lysylphosphatidylglycerol synthase</fullName>
    </alternativeName>
</protein>
<keyword evidence="8" id="KW-1185">Reference proteome</keyword>
<dbReference type="EMBL" id="FOOE01000004">
    <property type="protein sequence ID" value="SFF62177.1"/>
    <property type="molecule type" value="Genomic_DNA"/>
</dbReference>
<dbReference type="eggNOG" id="COG0392">
    <property type="taxonomic scope" value="Bacteria"/>
</dbReference>
<dbReference type="GO" id="GO:0006629">
    <property type="term" value="P:lipid metabolic process"/>
    <property type="evidence" value="ECO:0007669"/>
    <property type="project" value="UniProtKB-KW"/>
</dbReference>
<keyword evidence="6" id="KW-0443">Lipid metabolism</keyword>
<organism evidence="7 8">
    <name type="scientific">Clostridium cadaveris</name>
    <dbReference type="NCBI Taxonomy" id="1529"/>
    <lineage>
        <taxon>Bacteria</taxon>
        <taxon>Bacillati</taxon>
        <taxon>Bacillota</taxon>
        <taxon>Clostridia</taxon>
        <taxon>Eubacteriales</taxon>
        <taxon>Clostridiaceae</taxon>
        <taxon>Clostridium</taxon>
    </lineage>
</organism>
<dbReference type="Pfam" id="PF03706">
    <property type="entry name" value="LPG_synthase_TM"/>
    <property type="match status" value="1"/>
</dbReference>
<dbReference type="InterPro" id="IPR022791">
    <property type="entry name" value="L-PG_synthase/AglD"/>
</dbReference>
<dbReference type="NCBIfam" id="TIGR00374">
    <property type="entry name" value="flippase-like domain"/>
    <property type="match status" value="1"/>
</dbReference>
<comment type="function">
    <text evidence="6">Catalyzes the transfer of a lysyl group from L-lysyl-tRNA(Lys) to membrane-bound phosphatidylglycerol (PG), which produces lysylphosphatidylglycerol (LPG), a major component of the bacterial membrane with a positive net charge. LPG synthesis contributes to bacterial virulence as it is involved in the resistance mechanism against cationic antimicrobial peptides (CAMP) produces by the host's immune system (defensins, cathelicidins) and by the competing microorganisms.</text>
</comment>
<evidence type="ECO:0000256" key="4">
    <source>
        <dbReference type="ARBA" id="ARBA00022989"/>
    </source>
</evidence>
<sequence length="359" mass="40575">MNQYMNKKKTAIYVILLAILTLFIYTALFKDQDIHKIFDVLISANPSIIIAASLLIILFILCEAFNINLLLKSMRYNTSLFHSIKYAITGFFYSSITPSSTGGQPMQLYKMKKDGINLSHGTLILLVELACFQTVTLIFSGIAIAWMSISNSQITNVVKFLAYLGFAINTSILIGIWTSIFSKKFLEKIYIIAKFLINKSFFISEIKKKDLSDSVKKNLNKYNQCSEFLKKQPLLFLKCLSITFIQVIGLFSIPYLVYLALNQNSTSFVNMFMMQSIVYSASSFIPLPGASGVSESNYMKIFSKIYSLDVLNSAVLLTRFVNFYFPVILSLGVLLCIQIASKKSKLDKMNCLSTNKDRQ</sequence>
<evidence type="ECO:0000256" key="2">
    <source>
        <dbReference type="ARBA" id="ARBA00022475"/>
    </source>
</evidence>
<dbReference type="GO" id="GO:0005886">
    <property type="term" value="C:plasma membrane"/>
    <property type="evidence" value="ECO:0007669"/>
    <property type="project" value="UniProtKB-SubCell"/>
</dbReference>
<evidence type="ECO:0000256" key="1">
    <source>
        <dbReference type="ARBA" id="ARBA00004651"/>
    </source>
</evidence>
<evidence type="ECO:0000256" key="5">
    <source>
        <dbReference type="ARBA" id="ARBA00023136"/>
    </source>
</evidence>
<name>A0A1I2KAB7_9CLOT</name>
<dbReference type="GO" id="GO:0050071">
    <property type="term" value="F:phosphatidylglycerol lysyltransferase activity"/>
    <property type="evidence" value="ECO:0007669"/>
    <property type="project" value="UniProtKB-EC"/>
</dbReference>
<dbReference type="EC" id="2.3.2.3" evidence="6"/>
<dbReference type="STRING" id="1529.SAMN04487885_104153"/>
<dbReference type="AlphaFoldDB" id="A0A1I2KAB7"/>
<keyword evidence="6" id="KW-0808">Transferase</keyword>
<evidence type="ECO:0000313" key="8">
    <source>
        <dbReference type="Proteomes" id="UP000182135"/>
    </source>
</evidence>
<keyword evidence="3 6" id="KW-0812">Transmembrane</keyword>
<feature type="transmembrane region" description="Helical" evidence="6">
    <location>
        <begin position="235"/>
        <end position="261"/>
    </location>
</feature>
<dbReference type="GO" id="GO:0046677">
    <property type="term" value="P:response to antibiotic"/>
    <property type="evidence" value="ECO:0007669"/>
    <property type="project" value="UniProtKB-KW"/>
</dbReference>
<dbReference type="OrthoDB" id="9810654at2"/>
<feature type="transmembrane region" description="Helical" evidence="6">
    <location>
        <begin position="123"/>
        <end position="148"/>
    </location>
</feature>
<feature type="transmembrane region" description="Helical" evidence="6">
    <location>
        <begin position="160"/>
        <end position="181"/>
    </location>
</feature>
<dbReference type="PANTHER" id="PTHR37693:SF1">
    <property type="entry name" value="INTEGRAL MEMBRANE PROTEIN"/>
    <property type="match status" value="1"/>
</dbReference>
<evidence type="ECO:0000256" key="6">
    <source>
        <dbReference type="RuleBase" id="RU363042"/>
    </source>
</evidence>
<dbReference type="PANTHER" id="PTHR37693">
    <property type="entry name" value="PHOSPHATIDYLGLYCEROL LYSYLTRANSFERASE"/>
    <property type="match status" value="1"/>
</dbReference>
<evidence type="ECO:0000256" key="3">
    <source>
        <dbReference type="ARBA" id="ARBA00022692"/>
    </source>
</evidence>
<feature type="transmembrane region" description="Helical" evidence="6">
    <location>
        <begin position="267"/>
        <end position="289"/>
    </location>
</feature>
<comment type="subcellular location">
    <subcellularLocation>
        <location evidence="1 6">Cell membrane</location>
        <topology evidence="1 6">Multi-pass membrane protein</topology>
    </subcellularLocation>
</comment>
<feature type="transmembrane region" description="Helical" evidence="6">
    <location>
        <begin position="323"/>
        <end position="340"/>
    </location>
</feature>
<keyword evidence="5 6" id="KW-0472">Membrane</keyword>
<dbReference type="Proteomes" id="UP000182135">
    <property type="component" value="Unassembled WGS sequence"/>
</dbReference>